<dbReference type="RefSeq" id="WP_272027295.1">
    <property type="nucleotide sequence ID" value="NZ_JAQNDH010000004.1"/>
</dbReference>
<keyword evidence="1" id="KW-0378">Hydrolase</keyword>
<name>A0ABT5CNJ0_9ENTR</name>
<dbReference type="SUPFAM" id="SSF52266">
    <property type="entry name" value="SGNH hydrolase"/>
    <property type="match status" value="1"/>
</dbReference>
<dbReference type="Gene3D" id="3.40.50.1110">
    <property type="entry name" value="SGNH hydrolase"/>
    <property type="match status" value="1"/>
</dbReference>
<keyword evidence="2" id="KW-1185">Reference proteome</keyword>
<protein>
    <submittedName>
        <fullName evidence="1">SGNH/GDSL hydrolase family protein</fullName>
    </submittedName>
</protein>
<proteinExistence type="predicted"/>
<comment type="caution">
    <text evidence="1">The sequence shown here is derived from an EMBL/GenBank/DDBJ whole genome shotgun (WGS) entry which is preliminary data.</text>
</comment>
<dbReference type="GO" id="GO:0016787">
    <property type="term" value="F:hydrolase activity"/>
    <property type="evidence" value="ECO:0007669"/>
    <property type="project" value="UniProtKB-KW"/>
</dbReference>
<evidence type="ECO:0000313" key="2">
    <source>
        <dbReference type="Proteomes" id="UP001221816"/>
    </source>
</evidence>
<reference evidence="1 2" key="1">
    <citation type="submission" date="2023-01" db="EMBL/GenBank/DDBJ databases">
        <authorList>
            <person name="Dale J."/>
        </authorList>
    </citation>
    <scope>NUCLEOTIDE SEQUENCE [LARGE SCALE GENOMIC DNA]</scope>
    <source>
        <strain evidence="1 2">2022EL-01098</strain>
    </source>
</reference>
<dbReference type="CDD" id="cd00229">
    <property type="entry name" value="SGNH_hydrolase"/>
    <property type="match status" value="1"/>
</dbReference>
<gene>
    <name evidence="1" type="ORF">PIK62_10790</name>
</gene>
<organism evidence="1 2">
    <name type="scientific">Klebsiella pasteurii</name>
    <dbReference type="NCBI Taxonomy" id="2587529"/>
    <lineage>
        <taxon>Bacteria</taxon>
        <taxon>Pseudomonadati</taxon>
        <taxon>Pseudomonadota</taxon>
        <taxon>Gammaproteobacteria</taxon>
        <taxon>Enterobacterales</taxon>
        <taxon>Enterobacteriaceae</taxon>
        <taxon>Klebsiella/Raoultella group</taxon>
        <taxon>Klebsiella</taxon>
    </lineage>
</organism>
<dbReference type="EMBL" id="JAQNDI010000005">
    <property type="protein sequence ID" value="MDC0693110.1"/>
    <property type="molecule type" value="Genomic_DNA"/>
</dbReference>
<dbReference type="InterPro" id="IPR036514">
    <property type="entry name" value="SGNH_hydro_sf"/>
</dbReference>
<accession>A0ABT5CNJ0</accession>
<dbReference type="Proteomes" id="UP001221816">
    <property type="component" value="Unassembled WGS sequence"/>
</dbReference>
<evidence type="ECO:0000313" key="1">
    <source>
        <dbReference type="EMBL" id="MDC0693110.1"/>
    </source>
</evidence>
<sequence>MSENNYGALMMKSALNTETNIDTVILPGIYPVPSGNASSPDDNGGILTIHSGAPLHRTFSSDTIIFAASTYNAETFSWTPWSFSLTKEILGSSEIPGSSLVNTETGRDIGSSVRAASGVSQALFPKLMNKLTAYRHGVSGYQDLFRAYGFGSSVEVGATLPDPATQAPIAKFFEYLNKTVNKQGIYPLTFENRGVNGSSINNFIVNQWPGVVAEGVYPDIALFVYGMNDFPTANYNAGQTFNENGFKQRLRAAINLVREAGGDVVLTTTPHPNIAEYSWSMPPSVNQVWPSFSPLPVSDEDIIPSAAESNVTFEWNGVNIQAGVRFLRGNDAIRQIAVEMGCVLIDVEKYWFDAVAKYGETALFNRTPEIQTVHPNLLGHQQSYWLAFEEFFANMDKNGWIPPVANSYDVFSVGGTALNPNPKTADIDLQSNGIRAWAYGLRDKYARLIYASDLLGKISKWSYTSQSPTSSAPGYSLEWTEYHSRTGGLYTTGDIIPVAIPNRTSMKVFIDVWTSAQTGWAQTIEVIAVNREGVVSYTIVGVHDNTPNGNRLFTVTVGSGVLNINVLQVNSSVKYHISGFNS</sequence>